<protein>
    <submittedName>
        <fullName evidence="1">Uncharacterized protein</fullName>
    </submittedName>
</protein>
<reference evidence="1" key="1">
    <citation type="submission" date="2012-03" db="EMBL/GenBank/DDBJ databases">
        <title>Functional metagenomics reveals considerable lignocellulase gene clusters in the gut microbiome of a wood-feeding higher termite.</title>
        <authorList>
            <person name="Liu N."/>
        </authorList>
    </citation>
    <scope>NUCLEOTIDE SEQUENCE</scope>
</reference>
<name>A0A806KHU3_9BACT</name>
<proteinExistence type="predicted"/>
<dbReference type="AlphaFoldDB" id="A0A806KHU3"/>
<sequence length="450" mass="49266">MTLRKGIFILLAASALALFISCPNPFINKIVQIGDDDSSDPRSLLEYKVVLGDIIDADSSGDDFVLMLKDEYRGKEGYTVPIICSIAETAKIHDGVYFTSEASSKTIKSFLKGTAPADKRFFVFNYKIRKKDADKKGLIKINVVFHHDDSLPLYPSIELVSPDIPIVYGEKYKIDHIADEDEGEGNITYSSSDETVLEILPPDANGDVFILAKKVAGYPVTITVTKEEHGLFNEASHSDDFDVLPRQLTVSQNLTRSRAFIAGDKSAAYPFTWGNVASFDTKGTDVDVSAVAEYDTPAVGEDKTITVTYTISSLTSKEDYYYIEPNPWIITGEITDPDTPVGDSVTITVTNVDKVTYDLDPGTGYDIGALTGYDLVTLTAKKGDGSSFAPGEATFDWIINGVTKLSGEDEWSLTIDVMDYPSGTHEVLVIIDEGGVPYSQKLYFTVVNED</sequence>
<accession>A0A806KHU3</accession>
<evidence type="ECO:0000313" key="1">
    <source>
        <dbReference type="EMBL" id="AGS54247.1"/>
    </source>
</evidence>
<dbReference type="EMBL" id="JQ844284">
    <property type="protein sequence ID" value="AGS54247.1"/>
    <property type="molecule type" value="Genomic_DNA"/>
</dbReference>
<organism evidence="1">
    <name type="scientific">uncultured bacterium contig00178</name>
    <dbReference type="NCBI Taxonomy" id="1181600"/>
    <lineage>
        <taxon>Bacteria</taxon>
        <taxon>environmental samples</taxon>
    </lineage>
</organism>